<dbReference type="PROSITE" id="PS51095">
    <property type="entry name" value="PTS_EIIA_TYPE_3"/>
    <property type="match status" value="1"/>
</dbReference>
<sequence length="147" mass="15907">MSEPQPATGQPDDPYAVSFELILAAGTAKSKAMEAVELAREGHLDAARQALARADDDFRQAHDIQFALLQREAGQDHVDVDIVLVHANDHLTMALMAKENAEMLIELYSRIHELEARVSPSAAPAATSTAPVDQTSTTDTNTNTKEN</sequence>
<comment type="caution">
    <text evidence="7">The sequence shown here is derived from an EMBL/GenBank/DDBJ whole genome shotgun (WGS) entry which is preliminary data.</text>
</comment>
<dbReference type="RefSeq" id="WP_086614659.1">
    <property type="nucleotide sequence ID" value="NZ_MTPX02000082.1"/>
</dbReference>
<feature type="region of interest" description="Disordered" evidence="6">
    <location>
        <begin position="118"/>
        <end position="147"/>
    </location>
</feature>
<organism evidence="7 8">
    <name type="scientific">Actinomyces ruminis</name>
    <dbReference type="NCBI Taxonomy" id="1937003"/>
    <lineage>
        <taxon>Bacteria</taxon>
        <taxon>Bacillati</taxon>
        <taxon>Actinomycetota</taxon>
        <taxon>Actinomycetes</taxon>
        <taxon>Actinomycetales</taxon>
        <taxon>Actinomycetaceae</taxon>
        <taxon>Actinomyces</taxon>
    </lineage>
</organism>
<keyword evidence="3" id="KW-0808">Transferase</keyword>
<protein>
    <submittedName>
        <fullName evidence="7">PTS lactose/cellobiose transporter subunit IIA</fullName>
    </submittedName>
</protein>
<evidence type="ECO:0000313" key="7">
    <source>
        <dbReference type="EMBL" id="PHP51727.1"/>
    </source>
</evidence>
<evidence type="ECO:0000256" key="4">
    <source>
        <dbReference type="ARBA" id="ARBA00022683"/>
    </source>
</evidence>
<evidence type="ECO:0000256" key="5">
    <source>
        <dbReference type="PROSITE-ProRule" id="PRU00418"/>
    </source>
</evidence>
<evidence type="ECO:0000256" key="6">
    <source>
        <dbReference type="SAM" id="MobiDB-lite"/>
    </source>
</evidence>
<evidence type="ECO:0000313" key="8">
    <source>
        <dbReference type="Proteomes" id="UP000194577"/>
    </source>
</evidence>
<dbReference type="SUPFAM" id="SSF46973">
    <property type="entry name" value="Enzyme IIa from lactose specific PTS, IIa-lac"/>
    <property type="match status" value="1"/>
</dbReference>
<feature type="compositionally biased region" description="Low complexity" evidence="6">
    <location>
        <begin position="119"/>
        <end position="147"/>
    </location>
</feature>
<dbReference type="InterPro" id="IPR003188">
    <property type="entry name" value="PTS_IIA_lac/cel"/>
</dbReference>
<keyword evidence="2" id="KW-0762">Sugar transport</keyword>
<dbReference type="PANTHER" id="PTHR34382:SF7">
    <property type="entry name" value="PTS SYSTEM N,N'-DIACETYLCHITOBIOSE-SPECIFIC EIIA COMPONENT"/>
    <property type="match status" value="1"/>
</dbReference>
<keyword evidence="1" id="KW-0813">Transport</keyword>
<feature type="modified residue" description="Phosphohistidine; by HPr" evidence="5">
    <location>
        <position position="86"/>
    </location>
</feature>
<dbReference type="PANTHER" id="PTHR34382">
    <property type="entry name" value="PTS SYSTEM N,N'-DIACETYLCHITOBIOSE-SPECIFIC EIIA COMPONENT"/>
    <property type="match status" value="1"/>
</dbReference>
<evidence type="ECO:0000256" key="2">
    <source>
        <dbReference type="ARBA" id="ARBA00022597"/>
    </source>
</evidence>
<keyword evidence="8" id="KW-1185">Reference proteome</keyword>
<proteinExistence type="predicted"/>
<keyword evidence="4" id="KW-0598">Phosphotransferase system</keyword>
<dbReference type="EMBL" id="MTPX02000082">
    <property type="protein sequence ID" value="PHP51727.1"/>
    <property type="molecule type" value="Genomic_DNA"/>
</dbReference>
<dbReference type="Gene3D" id="1.20.58.80">
    <property type="entry name" value="Phosphotransferase system, lactose/cellobiose-type IIA subunit"/>
    <property type="match status" value="1"/>
</dbReference>
<gene>
    <name evidence="7" type="primary">celC</name>
    <name evidence="7" type="ORF">BW737_014815</name>
</gene>
<name>A0ABX4MCD1_9ACTO</name>
<evidence type="ECO:0000256" key="3">
    <source>
        <dbReference type="ARBA" id="ARBA00022679"/>
    </source>
</evidence>
<dbReference type="InterPro" id="IPR036542">
    <property type="entry name" value="PTS_IIA_lac/cel_sf"/>
</dbReference>
<accession>A0ABX4MCD1</accession>
<dbReference type="Pfam" id="PF02255">
    <property type="entry name" value="PTS_IIA"/>
    <property type="match status" value="1"/>
</dbReference>
<evidence type="ECO:0000256" key="1">
    <source>
        <dbReference type="ARBA" id="ARBA00022448"/>
    </source>
</evidence>
<dbReference type="Proteomes" id="UP000194577">
    <property type="component" value="Unassembled WGS sequence"/>
</dbReference>
<reference evidence="7 8" key="1">
    <citation type="submission" date="2017-10" db="EMBL/GenBank/DDBJ databases">
        <title>Draft genome sequence of cellulolytic Actinomyces sp CtC72 isolated from cattle rumen fluid.</title>
        <authorList>
            <person name="Joshi A.J."/>
            <person name="Vasudevan G."/>
            <person name="Lanjekar V.B."/>
            <person name="Hivarkar S."/>
            <person name="Engineer A."/>
            <person name="Pore S.D."/>
            <person name="Dhakephalkar P.K."/>
            <person name="Dagar S."/>
        </authorList>
    </citation>
    <scope>NUCLEOTIDE SEQUENCE [LARGE SCALE GENOMIC DNA]</scope>
    <source>
        <strain evidence="8">CtC72</strain>
    </source>
</reference>